<gene>
    <name evidence="3" type="ORF">HU200_019875</name>
</gene>
<sequence>MGGSGEGQRMLPTMDPRRTLLLVTRIPSHQREVRDAGNLLTRAGLSPFLELMLISIPSNTIVLWNLLNILRAMGENKLLSFKESSNYKGPFFFAQVIYMTGWREHPSQQQAKRRGSATISFSDIQKQFGPNEN</sequence>
<accession>A0A835KHH4</accession>
<dbReference type="GO" id="GO:0008168">
    <property type="term" value="F:methyltransferase activity"/>
    <property type="evidence" value="ECO:0007669"/>
    <property type="project" value="UniProtKB-KW"/>
</dbReference>
<evidence type="ECO:0000256" key="1">
    <source>
        <dbReference type="ARBA" id="ARBA00022603"/>
    </source>
</evidence>
<dbReference type="AlphaFoldDB" id="A0A835KHH4"/>
<dbReference type="GO" id="GO:0005739">
    <property type="term" value="C:mitochondrion"/>
    <property type="evidence" value="ECO:0007669"/>
    <property type="project" value="TreeGrafter"/>
</dbReference>
<protein>
    <submittedName>
        <fullName evidence="3">Uncharacterized protein</fullName>
    </submittedName>
</protein>
<keyword evidence="1" id="KW-0489">Methyltransferase</keyword>
<dbReference type="EMBL" id="JACEFO010001652">
    <property type="protein sequence ID" value="KAF8726135.1"/>
    <property type="molecule type" value="Genomic_DNA"/>
</dbReference>
<keyword evidence="2" id="KW-0808">Transferase</keyword>
<comment type="caution">
    <text evidence="3">The sequence shown here is derived from an EMBL/GenBank/DDBJ whole genome shotgun (WGS) entry which is preliminary data.</text>
</comment>
<dbReference type="GO" id="GO:0032259">
    <property type="term" value="P:methylation"/>
    <property type="evidence" value="ECO:0007669"/>
    <property type="project" value="UniProtKB-KW"/>
</dbReference>
<evidence type="ECO:0000313" key="3">
    <source>
        <dbReference type="EMBL" id="KAF8726135.1"/>
    </source>
</evidence>
<keyword evidence="4" id="KW-1185">Reference proteome</keyword>
<proteinExistence type="predicted"/>
<dbReference type="GO" id="GO:0032981">
    <property type="term" value="P:mitochondrial respiratory chain complex I assembly"/>
    <property type="evidence" value="ECO:0007669"/>
    <property type="project" value="TreeGrafter"/>
</dbReference>
<evidence type="ECO:0000313" key="4">
    <source>
        <dbReference type="Proteomes" id="UP000636709"/>
    </source>
</evidence>
<organism evidence="3 4">
    <name type="scientific">Digitaria exilis</name>
    <dbReference type="NCBI Taxonomy" id="1010633"/>
    <lineage>
        <taxon>Eukaryota</taxon>
        <taxon>Viridiplantae</taxon>
        <taxon>Streptophyta</taxon>
        <taxon>Embryophyta</taxon>
        <taxon>Tracheophyta</taxon>
        <taxon>Spermatophyta</taxon>
        <taxon>Magnoliopsida</taxon>
        <taxon>Liliopsida</taxon>
        <taxon>Poales</taxon>
        <taxon>Poaceae</taxon>
        <taxon>PACMAD clade</taxon>
        <taxon>Panicoideae</taxon>
        <taxon>Panicodae</taxon>
        <taxon>Paniceae</taxon>
        <taxon>Anthephorinae</taxon>
        <taxon>Digitaria</taxon>
    </lineage>
</organism>
<dbReference type="OrthoDB" id="16816at2759"/>
<name>A0A835KHH4_9POAL</name>
<reference evidence="3" key="1">
    <citation type="submission" date="2020-07" db="EMBL/GenBank/DDBJ databases">
        <title>Genome sequence and genetic diversity analysis of an under-domesticated orphan crop, white fonio (Digitaria exilis).</title>
        <authorList>
            <person name="Bennetzen J.L."/>
            <person name="Chen S."/>
            <person name="Ma X."/>
            <person name="Wang X."/>
            <person name="Yssel A.E.J."/>
            <person name="Chaluvadi S.R."/>
            <person name="Johnson M."/>
            <person name="Gangashetty P."/>
            <person name="Hamidou F."/>
            <person name="Sanogo M.D."/>
            <person name="Zwaenepoel A."/>
            <person name="Wallace J."/>
            <person name="Van De Peer Y."/>
            <person name="Van Deynze A."/>
        </authorList>
    </citation>
    <scope>NUCLEOTIDE SEQUENCE</scope>
    <source>
        <tissue evidence="3">Leaves</tissue>
    </source>
</reference>
<dbReference type="Proteomes" id="UP000636709">
    <property type="component" value="Unassembled WGS sequence"/>
</dbReference>
<evidence type="ECO:0000256" key="2">
    <source>
        <dbReference type="ARBA" id="ARBA00022679"/>
    </source>
</evidence>
<dbReference type="InterPro" id="IPR050602">
    <property type="entry name" value="Malonyl-ACP_OMT"/>
</dbReference>
<dbReference type="PANTHER" id="PTHR13090:SF1">
    <property type="entry name" value="ARGININE-HYDROXYLASE NDUFAF5, MITOCHONDRIAL"/>
    <property type="match status" value="1"/>
</dbReference>
<dbReference type="PANTHER" id="PTHR13090">
    <property type="entry name" value="ARGININE-HYDROXYLASE NDUFAF5, MITOCHONDRIAL"/>
    <property type="match status" value="1"/>
</dbReference>